<dbReference type="CDD" id="cd18808">
    <property type="entry name" value="SF1_C_Upf1"/>
    <property type="match status" value="1"/>
</dbReference>
<dbReference type="PANTHER" id="PTHR10887:SF495">
    <property type="entry name" value="HELICASE SENATAXIN ISOFORM X1-RELATED"/>
    <property type="match status" value="1"/>
</dbReference>
<dbReference type="EMBL" id="CAJNOE010000376">
    <property type="protein sequence ID" value="CAF1182567.1"/>
    <property type="molecule type" value="Genomic_DNA"/>
</dbReference>
<gene>
    <name evidence="3" type="ORF">IZO911_LOCUS27553</name>
</gene>
<feature type="region of interest" description="Disordered" evidence="1">
    <location>
        <begin position="132"/>
        <end position="157"/>
    </location>
</feature>
<protein>
    <recommendedName>
        <fullName evidence="2">DNA2/NAM7 helicase-like C-terminal domain-containing protein</fullName>
    </recommendedName>
</protein>
<dbReference type="InterPro" id="IPR041679">
    <property type="entry name" value="DNA2/NAM7-like_C"/>
</dbReference>
<dbReference type="Proteomes" id="UP000663860">
    <property type="component" value="Unassembled WGS sequence"/>
</dbReference>
<dbReference type="InterPro" id="IPR027417">
    <property type="entry name" value="P-loop_NTPase"/>
</dbReference>
<evidence type="ECO:0000313" key="3">
    <source>
        <dbReference type="EMBL" id="CAF1182567.1"/>
    </source>
</evidence>
<dbReference type="AlphaFoldDB" id="A0A814V2Q9"/>
<organism evidence="3 4">
    <name type="scientific">Adineta steineri</name>
    <dbReference type="NCBI Taxonomy" id="433720"/>
    <lineage>
        <taxon>Eukaryota</taxon>
        <taxon>Metazoa</taxon>
        <taxon>Spiralia</taxon>
        <taxon>Gnathifera</taxon>
        <taxon>Rotifera</taxon>
        <taxon>Eurotatoria</taxon>
        <taxon>Bdelloidea</taxon>
        <taxon>Adinetida</taxon>
        <taxon>Adinetidae</taxon>
        <taxon>Adineta</taxon>
    </lineage>
</organism>
<dbReference type="InterPro" id="IPR047187">
    <property type="entry name" value="SF1_C_Upf1"/>
</dbReference>
<dbReference type="PANTHER" id="PTHR10887">
    <property type="entry name" value="DNA2/NAM7 HELICASE FAMILY"/>
    <property type="match status" value="1"/>
</dbReference>
<comment type="caution">
    <text evidence="3">The sequence shown here is derived from an EMBL/GenBank/DDBJ whole genome shotgun (WGS) entry which is preliminary data.</text>
</comment>
<dbReference type="Pfam" id="PF13087">
    <property type="entry name" value="AAA_12"/>
    <property type="match status" value="2"/>
</dbReference>
<accession>A0A814V2Q9</accession>
<dbReference type="Gene3D" id="3.40.50.300">
    <property type="entry name" value="P-loop containing nucleotide triphosphate hydrolases"/>
    <property type="match status" value="2"/>
</dbReference>
<proteinExistence type="predicted"/>
<reference evidence="3" key="1">
    <citation type="submission" date="2021-02" db="EMBL/GenBank/DDBJ databases">
        <authorList>
            <person name="Nowell W R."/>
        </authorList>
    </citation>
    <scope>NUCLEOTIDE SEQUENCE</scope>
</reference>
<name>A0A814V2Q9_9BILA</name>
<evidence type="ECO:0000259" key="2">
    <source>
        <dbReference type="Pfam" id="PF13087"/>
    </source>
</evidence>
<evidence type="ECO:0000313" key="4">
    <source>
        <dbReference type="Proteomes" id="UP000663860"/>
    </source>
</evidence>
<sequence length="310" mass="35203">MLVGDPKQLEPCVLSDAGKMYDLSQSLYGRLFFIFGQYSDGPISMLNIQYRMHPDICRFPSACFYSNRLITDDSVEARMINFTLKPLYLYNITNSSQSCDSAKSSCNEGEAKCIQAFCNLLIAHLAQQRPLVSSNSNNNERSNDNSDDDYDDASSTTNLSISSYRTANDSFNEVEIERRRLQRLSINDSQSAEIQQRIAIITPYKAQVRLLRSYLPSYIEIMTVDSSQGKEKDIVIISCVRSGGNIGFLNDMHRMNVMLTRSKYALYVFGNLTQLANQHAGWEAFVDHAHKNRIICDTNITPIDLPYRED</sequence>
<dbReference type="SUPFAM" id="SSF52540">
    <property type="entry name" value="P-loop containing nucleoside triphosphate hydrolases"/>
    <property type="match status" value="1"/>
</dbReference>
<feature type="domain" description="DNA2/NAM7 helicase-like C-terminal" evidence="2">
    <location>
        <begin position="168"/>
        <end position="271"/>
    </location>
</feature>
<feature type="domain" description="DNA2/NAM7 helicase-like C-terminal" evidence="2">
    <location>
        <begin position="40"/>
        <end position="128"/>
    </location>
</feature>
<dbReference type="InterPro" id="IPR045055">
    <property type="entry name" value="DNA2/NAM7-like"/>
</dbReference>
<evidence type="ECO:0000256" key="1">
    <source>
        <dbReference type="SAM" id="MobiDB-lite"/>
    </source>
</evidence>